<evidence type="ECO:0000256" key="8">
    <source>
        <dbReference type="NCBIfam" id="TIGR02628"/>
    </source>
</evidence>
<evidence type="ECO:0000256" key="7">
    <source>
        <dbReference type="ARBA" id="ARBA00023277"/>
    </source>
</evidence>
<comment type="caution">
    <text evidence="12">The sequence shown here is derived from an EMBL/GenBank/DDBJ whole genome shotgun (WGS) entry which is preliminary data.</text>
</comment>
<proteinExistence type="inferred from homology"/>
<organism evidence="12 13">
    <name type="scientific">Muribacter muris</name>
    <dbReference type="NCBI Taxonomy" id="67855"/>
    <lineage>
        <taxon>Bacteria</taxon>
        <taxon>Pseudomonadati</taxon>
        <taxon>Pseudomonadota</taxon>
        <taxon>Gammaproteobacteria</taxon>
        <taxon>Pasteurellales</taxon>
        <taxon>Pasteurellaceae</taxon>
        <taxon>Muribacter</taxon>
    </lineage>
</organism>
<dbReference type="NCBIfam" id="TIGR02628">
    <property type="entry name" value="fuculo_kin_coli"/>
    <property type="match status" value="1"/>
</dbReference>
<evidence type="ECO:0000313" key="13">
    <source>
        <dbReference type="Proteomes" id="UP000297396"/>
    </source>
</evidence>
<dbReference type="PANTHER" id="PTHR43095">
    <property type="entry name" value="SUGAR KINASE"/>
    <property type="match status" value="1"/>
</dbReference>
<dbReference type="Gene3D" id="3.30.420.40">
    <property type="match status" value="2"/>
</dbReference>
<comment type="similarity">
    <text evidence="1 9">Belongs to the FGGY kinase family.</text>
</comment>
<evidence type="ECO:0000259" key="10">
    <source>
        <dbReference type="Pfam" id="PF00370"/>
    </source>
</evidence>
<evidence type="ECO:0000256" key="4">
    <source>
        <dbReference type="ARBA" id="ARBA00022777"/>
    </source>
</evidence>
<dbReference type="EMBL" id="SPPA01000018">
    <property type="protein sequence ID" value="TFV09216.1"/>
    <property type="molecule type" value="Genomic_DNA"/>
</dbReference>
<dbReference type="EC" id="2.7.1.51" evidence="8"/>
<evidence type="ECO:0000256" key="5">
    <source>
        <dbReference type="ARBA" id="ARBA00022840"/>
    </source>
</evidence>
<keyword evidence="4 9" id="KW-0418">Kinase</keyword>
<keyword evidence="3" id="KW-0547">Nucleotide-binding</keyword>
<dbReference type="InterPro" id="IPR018484">
    <property type="entry name" value="FGGY_N"/>
</dbReference>
<dbReference type="OrthoDB" id="9805576at2"/>
<dbReference type="InterPro" id="IPR043129">
    <property type="entry name" value="ATPase_NBD"/>
</dbReference>
<evidence type="ECO:0000259" key="11">
    <source>
        <dbReference type="Pfam" id="PF02782"/>
    </source>
</evidence>
<dbReference type="PANTHER" id="PTHR43095:SF5">
    <property type="entry name" value="XYLULOSE KINASE"/>
    <property type="match status" value="1"/>
</dbReference>
<dbReference type="CDD" id="cd07773">
    <property type="entry name" value="ASKHA_NBD_FGGY_FK"/>
    <property type="match status" value="1"/>
</dbReference>
<dbReference type="InterPro" id="IPR013450">
    <property type="entry name" value="Fuculokinase"/>
</dbReference>
<dbReference type="InterPro" id="IPR018485">
    <property type="entry name" value="FGGY_C"/>
</dbReference>
<dbReference type="Proteomes" id="UP000297396">
    <property type="component" value="Unassembled WGS sequence"/>
</dbReference>
<dbReference type="PROSITE" id="PS00933">
    <property type="entry name" value="FGGY_KINASES_1"/>
    <property type="match status" value="1"/>
</dbReference>
<sequence length="488" mass="53356">MPIALIFDCGATNLRTIAINEQGQLLAASHQPNTTLKDAQHPDFQLWHFAEIWQKLTACAEKTLADLTVKGFDRRDIVGIGVTTFGVDGTLFDRNGQPLYPIISWKCPRTLPIMAKFADYLDPQMFYRRNGIGMYSFNTLFKLLWLKEHCPSVYAEATQFVFISSMLNRQLTGNLTTDHTMAGTSMMTELATGDWDSEVLELLGWAHGHFPPVKHAGEPVGQLLPALAERFGIGCVPVISCGHDTQFAVFGSGAGINQPVLSSGTWEILMARTTVATPESRYLAAGLTTEFDAVGGLFNPAVQWLGSGVLEWVGKQFFADQIGSKAFYATMIAEAQQAQAGANGVLFRGDFDSSANGTISGLSLCQPRGNIYRAALEYMALRLKAGLEVLQQVGQFEAESLLCVGGGSKNRLWNQIRADMLNRPIDVVNMAETTVLGAAMFTLSGVGVFSDVAEAQQVMKPQTERVFPSGNRTFYAEWANAHPLSFKR</sequence>
<gene>
    <name evidence="12" type="primary">fucK</name>
    <name evidence="12" type="ORF">E4T80_08435</name>
</gene>
<dbReference type="SUPFAM" id="SSF53067">
    <property type="entry name" value="Actin-like ATPase domain"/>
    <property type="match status" value="2"/>
</dbReference>
<dbReference type="GO" id="GO:0008737">
    <property type="term" value="F:L-fuculokinase activity"/>
    <property type="evidence" value="ECO:0007669"/>
    <property type="project" value="UniProtKB-UniRule"/>
</dbReference>
<dbReference type="Pfam" id="PF02782">
    <property type="entry name" value="FGGY_C"/>
    <property type="match status" value="1"/>
</dbReference>
<evidence type="ECO:0000313" key="12">
    <source>
        <dbReference type="EMBL" id="TFV09216.1"/>
    </source>
</evidence>
<dbReference type="RefSeq" id="WP_135057315.1">
    <property type="nucleotide sequence ID" value="NZ_JADGLC010000018.1"/>
</dbReference>
<dbReference type="InterPro" id="IPR050406">
    <property type="entry name" value="FGGY_Carb_Kinase"/>
</dbReference>
<name>A0A4Y9JXS4_9PAST</name>
<dbReference type="GO" id="GO:0005524">
    <property type="term" value="F:ATP binding"/>
    <property type="evidence" value="ECO:0007669"/>
    <property type="project" value="UniProtKB-KW"/>
</dbReference>
<evidence type="ECO:0000256" key="3">
    <source>
        <dbReference type="ARBA" id="ARBA00022741"/>
    </source>
</evidence>
<accession>A0A4Y9JXS4</accession>
<protein>
    <recommendedName>
        <fullName evidence="8">L-fuculokinase</fullName>
        <ecNumber evidence="8">2.7.1.51</ecNumber>
    </recommendedName>
</protein>
<keyword evidence="6" id="KW-0294">Fucose metabolism</keyword>
<dbReference type="PROSITE" id="PS00445">
    <property type="entry name" value="FGGY_KINASES_2"/>
    <property type="match status" value="1"/>
</dbReference>
<dbReference type="GO" id="GO:0042355">
    <property type="term" value="P:L-fucose catabolic process"/>
    <property type="evidence" value="ECO:0007669"/>
    <property type="project" value="UniProtKB-UniRule"/>
</dbReference>
<dbReference type="Pfam" id="PF00370">
    <property type="entry name" value="FGGY_N"/>
    <property type="match status" value="1"/>
</dbReference>
<feature type="domain" description="Carbohydrate kinase FGGY C-terminal" evidence="11">
    <location>
        <begin position="261"/>
        <end position="441"/>
    </location>
</feature>
<dbReference type="AlphaFoldDB" id="A0A4Y9JXS4"/>
<evidence type="ECO:0000256" key="1">
    <source>
        <dbReference type="ARBA" id="ARBA00009156"/>
    </source>
</evidence>
<keyword evidence="5" id="KW-0067">ATP-binding</keyword>
<evidence type="ECO:0000256" key="6">
    <source>
        <dbReference type="ARBA" id="ARBA00023253"/>
    </source>
</evidence>
<evidence type="ECO:0000256" key="2">
    <source>
        <dbReference type="ARBA" id="ARBA00022679"/>
    </source>
</evidence>
<keyword evidence="2 9" id="KW-0808">Transferase</keyword>
<dbReference type="InterPro" id="IPR000577">
    <property type="entry name" value="Carb_kinase_FGGY"/>
</dbReference>
<dbReference type="InterPro" id="IPR018483">
    <property type="entry name" value="Carb_kinase_FGGY_CS"/>
</dbReference>
<reference evidence="12 13" key="1">
    <citation type="submission" date="2019-03" db="EMBL/GenBank/DDBJ databases">
        <title>Diversity of the mouse oral microbiome.</title>
        <authorList>
            <person name="Joseph S."/>
            <person name="Aduse-Opoku J."/>
            <person name="Curtis M."/>
            <person name="Wade W."/>
            <person name="Hashim A."/>
        </authorList>
    </citation>
    <scope>NUCLEOTIDE SEQUENCE [LARGE SCALE GENOMIC DNA]</scope>
    <source>
        <strain evidence="12 13">WT12</strain>
    </source>
</reference>
<evidence type="ECO:0000256" key="9">
    <source>
        <dbReference type="RuleBase" id="RU003733"/>
    </source>
</evidence>
<keyword evidence="7" id="KW-0119">Carbohydrate metabolism</keyword>
<dbReference type="PIRSF" id="PIRSF000538">
    <property type="entry name" value="GlpK"/>
    <property type="match status" value="1"/>
</dbReference>
<feature type="domain" description="Carbohydrate kinase FGGY N-terminal" evidence="10">
    <location>
        <begin position="4"/>
        <end position="251"/>
    </location>
</feature>